<dbReference type="PROSITE" id="PS50011">
    <property type="entry name" value="PROTEIN_KINASE_DOM"/>
    <property type="match status" value="1"/>
</dbReference>
<dbReference type="FunFam" id="3.90.810.10:FF:000002">
    <property type="entry name" value="Non-specific serine/threonine protein kinase"/>
    <property type="match status" value="1"/>
</dbReference>
<dbReference type="Gene3D" id="2.102.10.10">
    <property type="entry name" value="Rieske [2Fe-2S] iron-sulphur domain"/>
    <property type="match status" value="1"/>
</dbReference>
<dbReference type="InterPro" id="IPR051931">
    <property type="entry name" value="PAK3-like"/>
</dbReference>
<evidence type="ECO:0000256" key="16">
    <source>
        <dbReference type="SAM" id="MobiDB-lite"/>
    </source>
</evidence>
<dbReference type="SUPFAM" id="SSF50022">
    <property type="entry name" value="ISP domain"/>
    <property type="match status" value="1"/>
</dbReference>
<dbReference type="PRINTS" id="PR00368">
    <property type="entry name" value="FADPNR"/>
</dbReference>
<dbReference type="InterPro" id="IPR036188">
    <property type="entry name" value="FAD/NAD-bd_sf"/>
</dbReference>
<evidence type="ECO:0000259" key="19">
    <source>
        <dbReference type="PROSITE" id="PS51296"/>
    </source>
</evidence>
<evidence type="ECO:0000256" key="6">
    <source>
        <dbReference type="ARBA" id="ARBA00022714"/>
    </source>
</evidence>
<dbReference type="AlphaFoldDB" id="A0A9W7TQX3"/>
<evidence type="ECO:0000256" key="5">
    <source>
        <dbReference type="ARBA" id="ARBA00022679"/>
    </source>
</evidence>
<dbReference type="PANTHER" id="PTHR45832">
    <property type="entry name" value="SERINE/THREONINE-PROTEIN KINASE SAMKA-RELATED-RELATED"/>
    <property type="match status" value="1"/>
</dbReference>
<feature type="region of interest" description="Disordered" evidence="16">
    <location>
        <begin position="478"/>
        <end position="748"/>
    </location>
</feature>
<keyword evidence="21" id="KW-1185">Reference proteome</keyword>
<dbReference type="SUPFAM" id="SSF56112">
    <property type="entry name" value="Protein kinase-like (PK-like)"/>
    <property type="match status" value="1"/>
</dbReference>
<name>A0A9W7TQX3_TRIRA</name>
<dbReference type="GO" id="GO:0016491">
    <property type="term" value="F:oxidoreductase activity"/>
    <property type="evidence" value="ECO:0007669"/>
    <property type="project" value="InterPro"/>
</dbReference>
<dbReference type="PROSITE" id="PS00107">
    <property type="entry name" value="PROTEIN_KINASE_ATP"/>
    <property type="match status" value="1"/>
</dbReference>
<dbReference type="GO" id="GO:0046872">
    <property type="term" value="F:metal ion binding"/>
    <property type="evidence" value="ECO:0007669"/>
    <property type="project" value="UniProtKB-KW"/>
</dbReference>
<dbReference type="Gene3D" id="3.30.200.20">
    <property type="entry name" value="Phosphorylase Kinase, domain 1"/>
    <property type="match status" value="1"/>
</dbReference>
<evidence type="ECO:0000256" key="9">
    <source>
        <dbReference type="ARBA" id="ARBA00022777"/>
    </source>
</evidence>
<comment type="similarity">
    <text evidence="1">Belongs to the protein kinase superfamily. STE Ser/Thr protein kinase family. STE20 subfamily.</text>
</comment>
<dbReference type="CDD" id="cd01093">
    <property type="entry name" value="CRIB_PAK_like"/>
    <property type="match status" value="1"/>
</dbReference>
<dbReference type="InterPro" id="IPR033923">
    <property type="entry name" value="PAK_BD"/>
</dbReference>
<dbReference type="Pfam" id="PF00069">
    <property type="entry name" value="Pkinase"/>
    <property type="match status" value="1"/>
</dbReference>
<dbReference type="Gene3D" id="3.50.50.60">
    <property type="entry name" value="FAD/NAD(P)-binding domain"/>
    <property type="match status" value="3"/>
</dbReference>
<evidence type="ECO:0000256" key="2">
    <source>
        <dbReference type="ARBA" id="ARBA00012513"/>
    </source>
</evidence>
<feature type="compositionally biased region" description="Basic and acidic residues" evidence="16">
    <location>
        <begin position="576"/>
        <end position="601"/>
    </location>
</feature>
<evidence type="ECO:0000259" key="18">
    <source>
        <dbReference type="PROSITE" id="PS50108"/>
    </source>
</evidence>
<dbReference type="SMART" id="SM00285">
    <property type="entry name" value="PBD"/>
    <property type="match status" value="1"/>
</dbReference>
<dbReference type="PROSITE" id="PS50108">
    <property type="entry name" value="CRIB"/>
    <property type="match status" value="1"/>
</dbReference>
<dbReference type="Pfam" id="PF07992">
    <property type="entry name" value="Pyr_redox_2"/>
    <property type="match status" value="1"/>
</dbReference>
<dbReference type="GO" id="GO:0051537">
    <property type="term" value="F:2 iron, 2 sulfur cluster binding"/>
    <property type="evidence" value="ECO:0007669"/>
    <property type="project" value="UniProtKB-KW"/>
</dbReference>
<keyword evidence="8 15" id="KW-0547">Nucleotide-binding</keyword>
<proteinExistence type="inferred from homology"/>
<feature type="compositionally biased region" description="Basic and acidic residues" evidence="16">
    <location>
        <begin position="503"/>
        <end position="549"/>
    </location>
</feature>
<sequence length="1038" mass="115440">MVFLESDLQDGEMNEVVMDHHKILLVWNNGEFTAVGGLCTHYGAPLVKGALLGDRVLCPFHGACFNTKTGDIEEFPGLDCLLKYKVKVEDGKVYVTAGKKNKRVKEMSGRVPEVSHTVVLIGGGPASLQCAETLRQNSHGGRIIIVSKDEQLPLDKTKLSKAKTVTFKDGTNQHYDQLLISTGGRARPLQCPGAERENVKLVQNYKDATEIHQISSGKRAVIVGTSFIGMEVAAYLSGKASSVTVIGSSKFPFQSSLGPHIGKMTMQNKHLCVTDAGRKFYMSNGVAEIQGENGMVKEVVLKNGEVLPADIVIVGIGVIPNSDFLKTTLVEIDSRNAVVVDELMRTNVPDVFGAGDVVSFPLALVGHKRVNIGHWQLAQAHDMFSKKKKQRIPISAPSNFEHRVHTDFDEQEQKFVGLPRQWQSLIEDTAKRPKPFIDASVITTVEPRKTIVRGRKIGDDGSLTWLLDEFETMSVIRSNSLRRDSPPLQPRRDSGSSVGGQENGEHPHQQYRHPDRYGDGKDRVRPRQEQPGVDHRQVPPRSSREDGRPHQQPRGQEPIRHKEPNWLGGPAAPPQPREREREREPREDHVVRREGANDKRPKSSYVGRDTSPQSPREKRPLSGPNIRTPNLPVTEGVIKTAQQTGRPFNTYPRSERSPTGQDLKPGKSHESPHHNGPSSGAVRGASSGGKPASQGQHRAEPQRHASHPALGPEPPHGQQMPPAPKPSGPTVPSQQTHSPQREPQRVSHEQFRAALQMVVDPGDPRTYLDHYIKIGEGSTGIVCIATVKTTGKLVAVKKMDLRKQQRRELLFNEVVIMRDYHHENVVEMYNSYLVGDELWVVMEFLEGGALTDIVTHTRMNEEQIAAVCLSVLKALSVLHSQGVIHRDIKSDSILLTHDGRVKLSDFGFCAQVSKEVQRRKSLVGTPYWMAPELISRLPYGPEVDIWSLGIMVIEMVDGEPPYFNEPPLKAMKMIRDNLPPKLKNLHKVSPLLKGFLDRMLVRDPAQRATAQELLKHPFLTKAGPPSCIFPLMRQNRMR</sequence>
<keyword evidence="6" id="KW-0001">2Fe-2S</keyword>
<organism evidence="20 21">
    <name type="scientific">Triplophysa rosa</name>
    <name type="common">Cave loach</name>
    <dbReference type="NCBI Taxonomy" id="992332"/>
    <lineage>
        <taxon>Eukaryota</taxon>
        <taxon>Metazoa</taxon>
        <taxon>Chordata</taxon>
        <taxon>Craniata</taxon>
        <taxon>Vertebrata</taxon>
        <taxon>Euteleostomi</taxon>
        <taxon>Actinopterygii</taxon>
        <taxon>Neopterygii</taxon>
        <taxon>Teleostei</taxon>
        <taxon>Ostariophysi</taxon>
        <taxon>Cypriniformes</taxon>
        <taxon>Nemacheilidae</taxon>
        <taxon>Triplophysa</taxon>
    </lineage>
</organism>
<dbReference type="PANTHER" id="PTHR45832:SF9">
    <property type="entry name" value="NON-SPECIFIC SERINE_THREONINE PROTEIN KINASE"/>
    <property type="match status" value="1"/>
</dbReference>
<dbReference type="SUPFAM" id="SSF51905">
    <property type="entry name" value="FAD/NAD(P)-binding domain"/>
    <property type="match status" value="1"/>
</dbReference>
<evidence type="ECO:0000256" key="1">
    <source>
        <dbReference type="ARBA" id="ARBA00008874"/>
    </source>
</evidence>
<dbReference type="GO" id="GO:0004674">
    <property type="term" value="F:protein serine/threonine kinase activity"/>
    <property type="evidence" value="ECO:0007669"/>
    <property type="project" value="UniProtKB-KW"/>
</dbReference>
<dbReference type="PROSITE" id="PS51296">
    <property type="entry name" value="RIESKE"/>
    <property type="match status" value="1"/>
</dbReference>
<feature type="compositionally biased region" description="Basic and acidic residues" evidence="16">
    <location>
        <begin position="481"/>
        <end position="494"/>
    </location>
</feature>
<feature type="compositionally biased region" description="Low complexity" evidence="16">
    <location>
        <begin position="676"/>
        <end position="689"/>
    </location>
</feature>
<keyword evidence="12" id="KW-0411">Iron-sulfur</keyword>
<keyword evidence="4" id="KW-0597">Phosphoprotein</keyword>
<comment type="catalytic activity">
    <reaction evidence="14">
        <text>L-seryl-[protein] + ATP = O-phospho-L-seryl-[protein] + ADP + H(+)</text>
        <dbReference type="Rhea" id="RHEA:17989"/>
        <dbReference type="Rhea" id="RHEA-COMP:9863"/>
        <dbReference type="Rhea" id="RHEA-COMP:11604"/>
        <dbReference type="ChEBI" id="CHEBI:15378"/>
        <dbReference type="ChEBI" id="CHEBI:29999"/>
        <dbReference type="ChEBI" id="CHEBI:30616"/>
        <dbReference type="ChEBI" id="CHEBI:83421"/>
        <dbReference type="ChEBI" id="CHEBI:456216"/>
        <dbReference type="EC" id="2.7.11.1"/>
    </reaction>
</comment>
<reference evidence="20" key="1">
    <citation type="submission" date="2021-02" db="EMBL/GenBank/DDBJ databases">
        <title>Comparative genomics reveals that relaxation of natural selection precedes convergent phenotypic evolution of cavefish.</title>
        <authorList>
            <person name="Peng Z."/>
        </authorList>
    </citation>
    <scope>NUCLEOTIDE SEQUENCE</scope>
    <source>
        <tissue evidence="20">Muscle</tissue>
    </source>
</reference>
<evidence type="ECO:0000313" key="21">
    <source>
        <dbReference type="Proteomes" id="UP001059041"/>
    </source>
</evidence>
<evidence type="ECO:0000256" key="4">
    <source>
        <dbReference type="ARBA" id="ARBA00022553"/>
    </source>
</evidence>
<feature type="compositionally biased region" description="Basic and acidic residues" evidence="16">
    <location>
        <begin position="664"/>
        <end position="673"/>
    </location>
</feature>
<dbReference type="EMBL" id="JAFHDT010000014">
    <property type="protein sequence ID" value="KAI7800542.1"/>
    <property type="molecule type" value="Genomic_DNA"/>
</dbReference>
<evidence type="ECO:0000256" key="7">
    <source>
        <dbReference type="ARBA" id="ARBA00022723"/>
    </source>
</evidence>
<gene>
    <name evidence="20" type="ORF">IRJ41_005655</name>
</gene>
<dbReference type="Proteomes" id="UP001059041">
    <property type="component" value="Linkage Group LG14"/>
</dbReference>
<keyword evidence="10 15" id="KW-0067">ATP-binding</keyword>
<evidence type="ECO:0000256" key="14">
    <source>
        <dbReference type="ARBA" id="ARBA00048679"/>
    </source>
</evidence>
<dbReference type="InterPro" id="IPR011009">
    <property type="entry name" value="Kinase-like_dom_sf"/>
</dbReference>
<dbReference type="InterPro" id="IPR036922">
    <property type="entry name" value="Rieske_2Fe-2S_sf"/>
</dbReference>
<protein>
    <recommendedName>
        <fullName evidence="2">non-specific serine/threonine protein kinase</fullName>
        <ecNumber evidence="2">2.7.11.1</ecNumber>
    </recommendedName>
</protein>
<keyword evidence="9 20" id="KW-0418">Kinase</keyword>
<dbReference type="FunFam" id="1.10.510.10:FF:000073">
    <property type="entry name" value="Non-specific serine/threonine protein kinase"/>
    <property type="match status" value="1"/>
</dbReference>
<dbReference type="CDD" id="cd03478">
    <property type="entry name" value="Rieske_AIFL_N"/>
    <property type="match status" value="1"/>
</dbReference>
<dbReference type="CDD" id="cd06657">
    <property type="entry name" value="STKc_PAK4"/>
    <property type="match status" value="1"/>
</dbReference>
<evidence type="ECO:0000256" key="11">
    <source>
        <dbReference type="ARBA" id="ARBA00023004"/>
    </source>
</evidence>
<keyword evidence="5" id="KW-0808">Transferase</keyword>
<feature type="binding site" evidence="15">
    <location>
        <position position="798"/>
    </location>
    <ligand>
        <name>ATP</name>
        <dbReference type="ChEBI" id="CHEBI:30616"/>
    </ligand>
</feature>
<keyword evidence="3" id="KW-0723">Serine/threonine-protein kinase</keyword>
<keyword evidence="11" id="KW-0408">Iron</keyword>
<dbReference type="Pfam" id="PF00355">
    <property type="entry name" value="Rieske"/>
    <property type="match status" value="1"/>
</dbReference>
<dbReference type="InterPro" id="IPR036936">
    <property type="entry name" value="CRIB_dom_sf"/>
</dbReference>
<dbReference type="FunFam" id="3.30.200.20:FF:000141">
    <property type="entry name" value="Non-specific serine/threonine protein kinase"/>
    <property type="match status" value="1"/>
</dbReference>
<feature type="domain" description="CRIB" evidence="18">
    <location>
        <begin position="394"/>
        <end position="407"/>
    </location>
</feature>
<keyword evidence="7" id="KW-0479">Metal-binding</keyword>
<evidence type="ECO:0000256" key="13">
    <source>
        <dbReference type="ARBA" id="ARBA00047899"/>
    </source>
</evidence>
<feature type="domain" description="Protein kinase" evidence="17">
    <location>
        <begin position="768"/>
        <end position="1019"/>
    </location>
</feature>
<dbReference type="Gene3D" id="1.10.510.10">
    <property type="entry name" value="Transferase(Phosphotransferase) domain 1"/>
    <property type="match status" value="1"/>
</dbReference>
<dbReference type="EC" id="2.7.11.1" evidence="2"/>
<evidence type="ECO:0000256" key="10">
    <source>
        <dbReference type="ARBA" id="ARBA00022840"/>
    </source>
</evidence>
<evidence type="ECO:0000313" key="20">
    <source>
        <dbReference type="EMBL" id="KAI7800542.1"/>
    </source>
</evidence>
<dbReference type="Gene3D" id="3.90.810.10">
    <property type="entry name" value="CRIB domain"/>
    <property type="match status" value="1"/>
</dbReference>
<dbReference type="InterPro" id="IPR017441">
    <property type="entry name" value="Protein_kinase_ATP_BS"/>
</dbReference>
<evidence type="ECO:0000256" key="8">
    <source>
        <dbReference type="ARBA" id="ARBA00022741"/>
    </source>
</evidence>
<accession>A0A9W7TQX3</accession>
<dbReference type="GO" id="GO:0005524">
    <property type="term" value="F:ATP binding"/>
    <property type="evidence" value="ECO:0007669"/>
    <property type="project" value="UniProtKB-UniRule"/>
</dbReference>
<dbReference type="InterPro" id="IPR000719">
    <property type="entry name" value="Prot_kinase_dom"/>
</dbReference>
<evidence type="ECO:0000256" key="12">
    <source>
        <dbReference type="ARBA" id="ARBA00023014"/>
    </source>
</evidence>
<evidence type="ECO:0000256" key="15">
    <source>
        <dbReference type="PROSITE-ProRule" id="PRU10141"/>
    </source>
</evidence>
<evidence type="ECO:0000256" key="3">
    <source>
        <dbReference type="ARBA" id="ARBA00022527"/>
    </source>
</evidence>
<feature type="domain" description="Rieske" evidence="19">
    <location>
        <begin position="1"/>
        <end position="95"/>
    </location>
</feature>
<comment type="catalytic activity">
    <reaction evidence="13">
        <text>L-threonyl-[protein] + ATP = O-phospho-L-threonyl-[protein] + ADP + H(+)</text>
        <dbReference type="Rhea" id="RHEA:46608"/>
        <dbReference type="Rhea" id="RHEA-COMP:11060"/>
        <dbReference type="Rhea" id="RHEA-COMP:11605"/>
        <dbReference type="ChEBI" id="CHEBI:15378"/>
        <dbReference type="ChEBI" id="CHEBI:30013"/>
        <dbReference type="ChEBI" id="CHEBI:30616"/>
        <dbReference type="ChEBI" id="CHEBI:61977"/>
        <dbReference type="ChEBI" id="CHEBI:456216"/>
        <dbReference type="EC" id="2.7.11.1"/>
    </reaction>
</comment>
<comment type="caution">
    <text evidence="20">The sequence shown here is derived from an EMBL/GenBank/DDBJ whole genome shotgun (WGS) entry which is preliminary data.</text>
</comment>
<dbReference type="InterPro" id="IPR000095">
    <property type="entry name" value="CRIB_dom"/>
</dbReference>
<feature type="compositionally biased region" description="Pro residues" evidence="16">
    <location>
        <begin position="711"/>
        <end position="729"/>
    </location>
</feature>
<dbReference type="Pfam" id="PF00786">
    <property type="entry name" value="PBD"/>
    <property type="match status" value="1"/>
</dbReference>
<evidence type="ECO:0000259" key="17">
    <source>
        <dbReference type="PROSITE" id="PS50011"/>
    </source>
</evidence>
<feature type="compositionally biased region" description="Basic and acidic residues" evidence="16">
    <location>
        <begin position="739"/>
        <end position="748"/>
    </location>
</feature>
<dbReference type="InterPro" id="IPR017941">
    <property type="entry name" value="Rieske_2Fe-2S"/>
</dbReference>
<dbReference type="InterPro" id="IPR023753">
    <property type="entry name" value="FAD/NAD-binding_dom"/>
</dbReference>